<dbReference type="Proteomes" id="UP001330812">
    <property type="component" value="Chromosome"/>
</dbReference>
<feature type="DNA-binding region" description="H-T-H motif" evidence="2">
    <location>
        <begin position="36"/>
        <end position="55"/>
    </location>
</feature>
<organism evidence="4 5">
    <name type="scientific">Amycolatopsis rhabdoformis</name>
    <dbReference type="NCBI Taxonomy" id="1448059"/>
    <lineage>
        <taxon>Bacteria</taxon>
        <taxon>Bacillati</taxon>
        <taxon>Actinomycetota</taxon>
        <taxon>Actinomycetes</taxon>
        <taxon>Pseudonocardiales</taxon>
        <taxon>Pseudonocardiaceae</taxon>
        <taxon>Amycolatopsis</taxon>
    </lineage>
</organism>
<dbReference type="InterPro" id="IPR009057">
    <property type="entry name" value="Homeodomain-like_sf"/>
</dbReference>
<dbReference type="Gene3D" id="1.10.357.10">
    <property type="entry name" value="Tetracycline Repressor, domain 2"/>
    <property type="match status" value="1"/>
</dbReference>
<name>A0ABZ1I8H2_9PSEU</name>
<dbReference type="PROSITE" id="PS50977">
    <property type="entry name" value="HTH_TETR_2"/>
    <property type="match status" value="1"/>
</dbReference>
<gene>
    <name evidence="4" type="ORF">VSH64_45615</name>
</gene>
<accession>A0ABZ1I8H2</accession>
<sequence>MVETSSRREQAEATRELLLRTAERLFAERGLAQVSNRQIVEAAGQANNSALAYHVGSREDLIRAITRSHVEPIAARAKERVAAVRQSKQPRDHVASLVLPYTEHLASLGTPSWCARFLAQVVTDPALLGVQGVEPVLAVEFADGTAAVWAHATPLPGAEAALRSQTARVAVIHTCAEQERLAATTGVPADWVLIGEALTDALTGLLTAPRVPTTRKDRS</sequence>
<dbReference type="Pfam" id="PF00440">
    <property type="entry name" value="TetR_N"/>
    <property type="match status" value="1"/>
</dbReference>
<dbReference type="RefSeq" id="WP_326568953.1">
    <property type="nucleotide sequence ID" value="NZ_CP142149.1"/>
</dbReference>
<evidence type="ECO:0000256" key="1">
    <source>
        <dbReference type="ARBA" id="ARBA00023125"/>
    </source>
</evidence>
<evidence type="ECO:0000313" key="5">
    <source>
        <dbReference type="Proteomes" id="UP001330812"/>
    </source>
</evidence>
<feature type="domain" description="HTH tetR-type" evidence="3">
    <location>
        <begin position="12"/>
        <end position="73"/>
    </location>
</feature>
<keyword evidence="1 2" id="KW-0238">DNA-binding</keyword>
<dbReference type="SUPFAM" id="SSF46689">
    <property type="entry name" value="Homeodomain-like"/>
    <property type="match status" value="1"/>
</dbReference>
<proteinExistence type="predicted"/>
<evidence type="ECO:0000313" key="4">
    <source>
        <dbReference type="EMBL" id="WSE29996.1"/>
    </source>
</evidence>
<dbReference type="EMBL" id="CP142149">
    <property type="protein sequence ID" value="WSE29996.1"/>
    <property type="molecule type" value="Genomic_DNA"/>
</dbReference>
<evidence type="ECO:0000259" key="3">
    <source>
        <dbReference type="PROSITE" id="PS50977"/>
    </source>
</evidence>
<dbReference type="InterPro" id="IPR001647">
    <property type="entry name" value="HTH_TetR"/>
</dbReference>
<evidence type="ECO:0000256" key="2">
    <source>
        <dbReference type="PROSITE-ProRule" id="PRU00335"/>
    </source>
</evidence>
<protein>
    <submittedName>
        <fullName evidence="4">TetR family transcriptional regulator</fullName>
    </submittedName>
</protein>
<reference evidence="4 5" key="1">
    <citation type="journal article" date="2015" name="Int. J. Syst. Evol. Microbiol.">
        <title>Amycolatopsis rhabdoformis sp. nov., an actinomycete isolated from a tropical forest soil.</title>
        <authorList>
            <person name="Souza W.R."/>
            <person name="Silva R.E."/>
            <person name="Goodfellow M."/>
            <person name="Busarakam K."/>
            <person name="Figueiro F.S."/>
            <person name="Ferreira D."/>
            <person name="Rodrigues-Filho E."/>
            <person name="Moraes L.A.B."/>
            <person name="Zucchi T.D."/>
        </authorList>
    </citation>
    <scope>NUCLEOTIDE SEQUENCE [LARGE SCALE GENOMIC DNA]</scope>
    <source>
        <strain evidence="4 5">NCIMB 14900</strain>
    </source>
</reference>
<keyword evidence="5" id="KW-1185">Reference proteome</keyword>